<name>A0ABP4ZHC3_9MICO</name>
<feature type="region of interest" description="Disordered" evidence="1">
    <location>
        <begin position="77"/>
        <end position="105"/>
    </location>
</feature>
<comment type="caution">
    <text evidence="2">The sequence shown here is derived from an EMBL/GenBank/DDBJ whole genome shotgun (WGS) entry which is preliminary data.</text>
</comment>
<reference evidence="3" key="1">
    <citation type="journal article" date="2019" name="Int. J. Syst. Evol. Microbiol.">
        <title>The Global Catalogue of Microorganisms (GCM) 10K type strain sequencing project: providing services to taxonomists for standard genome sequencing and annotation.</title>
        <authorList>
            <consortium name="The Broad Institute Genomics Platform"/>
            <consortium name="The Broad Institute Genome Sequencing Center for Infectious Disease"/>
            <person name="Wu L."/>
            <person name="Ma J."/>
        </authorList>
    </citation>
    <scope>NUCLEOTIDE SEQUENCE [LARGE SCALE GENOMIC DNA]</scope>
    <source>
        <strain evidence="3">JCM 14326</strain>
    </source>
</reference>
<proteinExistence type="predicted"/>
<dbReference type="EMBL" id="BAAANL010000002">
    <property type="protein sequence ID" value="GAA1857098.1"/>
    <property type="molecule type" value="Genomic_DNA"/>
</dbReference>
<protein>
    <recommendedName>
        <fullName evidence="4">DUF4280 domain-containing protein</fullName>
    </recommendedName>
</protein>
<dbReference type="RefSeq" id="WP_344100781.1">
    <property type="nucleotide sequence ID" value="NZ_BAAANL010000002.1"/>
</dbReference>
<evidence type="ECO:0008006" key="4">
    <source>
        <dbReference type="Google" id="ProtNLM"/>
    </source>
</evidence>
<evidence type="ECO:0000256" key="1">
    <source>
        <dbReference type="SAM" id="MobiDB-lite"/>
    </source>
</evidence>
<evidence type="ECO:0000313" key="2">
    <source>
        <dbReference type="EMBL" id="GAA1857098.1"/>
    </source>
</evidence>
<feature type="compositionally biased region" description="Polar residues" evidence="1">
    <location>
        <begin position="94"/>
        <end position="105"/>
    </location>
</feature>
<keyword evidence="3" id="KW-1185">Reference proteome</keyword>
<accession>A0ABP4ZHC3</accession>
<evidence type="ECO:0000313" key="3">
    <source>
        <dbReference type="Proteomes" id="UP001501094"/>
    </source>
</evidence>
<sequence length="105" mass="10548">MPGYLLTETAQVACAHQGQATPAAGFPRVKLGGAAAVLQATPYAVAGCTYPPNSGGPDVTGQWTSGTVRVTANKQPLAIQGPPGTCAPTGVPMTASQTQQRVRAT</sequence>
<organism evidence="2 3">
    <name type="scientific">Myceligenerans crystallogenes</name>
    <dbReference type="NCBI Taxonomy" id="316335"/>
    <lineage>
        <taxon>Bacteria</taxon>
        <taxon>Bacillati</taxon>
        <taxon>Actinomycetota</taxon>
        <taxon>Actinomycetes</taxon>
        <taxon>Micrococcales</taxon>
        <taxon>Promicromonosporaceae</taxon>
        <taxon>Myceligenerans</taxon>
    </lineage>
</organism>
<gene>
    <name evidence="2" type="ORF">GCM10009751_13050</name>
</gene>
<dbReference type="Proteomes" id="UP001501094">
    <property type="component" value="Unassembled WGS sequence"/>
</dbReference>